<evidence type="ECO:0000256" key="7">
    <source>
        <dbReference type="ARBA" id="ARBA00023288"/>
    </source>
</evidence>
<dbReference type="GO" id="GO:0051082">
    <property type="term" value="F:unfolded protein binding"/>
    <property type="evidence" value="ECO:0007669"/>
    <property type="project" value="InterPro"/>
</dbReference>
<dbReference type="GO" id="GO:0030544">
    <property type="term" value="F:Hsp70 protein binding"/>
    <property type="evidence" value="ECO:0007669"/>
    <property type="project" value="InterPro"/>
</dbReference>
<dbReference type="EMBL" id="SWLE01000004">
    <property type="protein sequence ID" value="TNN00885.1"/>
    <property type="molecule type" value="Genomic_DNA"/>
</dbReference>
<evidence type="ECO:0000313" key="11">
    <source>
        <dbReference type="EMBL" id="TNN00885.1"/>
    </source>
</evidence>
<evidence type="ECO:0000256" key="4">
    <source>
        <dbReference type="ARBA" id="ARBA00022771"/>
    </source>
</evidence>
<organism evidence="11 12">
    <name type="scientific">Takifugu bimaculatus</name>
    <dbReference type="NCBI Taxonomy" id="433685"/>
    <lineage>
        <taxon>Eukaryota</taxon>
        <taxon>Metazoa</taxon>
        <taxon>Chordata</taxon>
        <taxon>Craniata</taxon>
        <taxon>Vertebrata</taxon>
        <taxon>Euteleostomi</taxon>
        <taxon>Actinopterygii</taxon>
        <taxon>Neopterygii</taxon>
        <taxon>Teleostei</taxon>
        <taxon>Neoteleostei</taxon>
        <taxon>Acanthomorphata</taxon>
        <taxon>Eupercaria</taxon>
        <taxon>Tetraodontiformes</taxon>
        <taxon>Tetradontoidea</taxon>
        <taxon>Tetraodontidae</taxon>
        <taxon>Takifugu</taxon>
    </lineage>
</organism>
<dbReference type="InterPro" id="IPR001623">
    <property type="entry name" value="DnaJ_domain"/>
</dbReference>
<name>A0A4Z2C9I2_9TELE</name>
<evidence type="ECO:0000313" key="12">
    <source>
        <dbReference type="Proteomes" id="UP000516260"/>
    </source>
</evidence>
<dbReference type="CDD" id="cd10747">
    <property type="entry name" value="DnaJ_C"/>
    <property type="match status" value="1"/>
</dbReference>
<dbReference type="AlphaFoldDB" id="A0A4Z2C9I2"/>
<reference evidence="11 12" key="1">
    <citation type="submission" date="2019-04" db="EMBL/GenBank/DDBJ databases">
        <title>The sequence and de novo assembly of Takifugu bimaculatus genome using PacBio and Hi-C technologies.</title>
        <authorList>
            <person name="Xu P."/>
            <person name="Liu B."/>
            <person name="Zhou Z."/>
        </authorList>
    </citation>
    <scope>NUCLEOTIDE SEQUENCE [LARGE SCALE GENOMIC DNA]</scope>
    <source>
        <strain evidence="11">TB-2018</strain>
        <tissue evidence="11">Muscle</tissue>
    </source>
</reference>
<keyword evidence="12" id="KW-1185">Reference proteome</keyword>
<feature type="domain" description="J" evidence="10">
    <location>
        <begin position="8"/>
        <end position="70"/>
    </location>
</feature>
<evidence type="ECO:0000256" key="9">
    <source>
        <dbReference type="SAM" id="MobiDB-lite"/>
    </source>
</evidence>
<dbReference type="PANTHER" id="PTHR43888">
    <property type="entry name" value="DNAJ-LIKE-2, ISOFORM A-RELATED"/>
    <property type="match status" value="1"/>
</dbReference>
<dbReference type="InterPro" id="IPR002939">
    <property type="entry name" value="DnaJ_C"/>
</dbReference>
<keyword evidence="4" id="KW-0863">Zinc-finger</keyword>
<dbReference type="PRINTS" id="PR00625">
    <property type="entry name" value="JDOMAIN"/>
</dbReference>
<dbReference type="FunFam" id="1.10.287.110:FF:000016">
    <property type="entry name" value="DnaJ (Hsp40) homolog, subfamily A, member 2"/>
    <property type="match status" value="1"/>
</dbReference>
<dbReference type="InterPro" id="IPR018253">
    <property type="entry name" value="DnaJ_domain_CS"/>
</dbReference>
<dbReference type="Pfam" id="PF01556">
    <property type="entry name" value="DnaJ_C"/>
    <property type="match status" value="1"/>
</dbReference>
<sequence length="270" mass="30098">MANVVDTKLYDILGVSPSASENELKKAYRKLAKEYHPDKNPEAGDKFKEISFAYEVLSNPEKKELYDRYGEQGLREGGGGGPGMDDIFSHIFGGGLFGFMGGQGRGRNGGKRRGEDMDFRREGNDLYIVQRIGLVEALCGFQMTVTHLDGRQLLIKYPPGKIIEPGCVRMVKGEGMPQYRNPFEKGDLYIKFDVQFPENNWIDAEKLNELECLLPARPEDPEITADAEEVELTDFDRSQGMGGGARREAYNDSSDEEGGHHGHGVQCAHQ</sequence>
<dbReference type="PROSITE" id="PS50076">
    <property type="entry name" value="DNAJ_2"/>
    <property type="match status" value="1"/>
</dbReference>
<keyword evidence="7" id="KW-0449">Lipoprotein</keyword>
<evidence type="ECO:0000256" key="8">
    <source>
        <dbReference type="ARBA" id="ARBA00023289"/>
    </source>
</evidence>
<dbReference type="CDD" id="cd06257">
    <property type="entry name" value="DnaJ"/>
    <property type="match status" value="1"/>
</dbReference>
<evidence type="ECO:0000256" key="5">
    <source>
        <dbReference type="ARBA" id="ARBA00022833"/>
    </source>
</evidence>
<feature type="region of interest" description="Disordered" evidence="9">
    <location>
        <begin position="233"/>
        <end position="270"/>
    </location>
</feature>
<dbReference type="InterPro" id="IPR036869">
    <property type="entry name" value="J_dom_sf"/>
</dbReference>
<evidence type="ECO:0000256" key="2">
    <source>
        <dbReference type="ARBA" id="ARBA00022723"/>
    </source>
</evidence>
<proteinExistence type="predicted"/>
<dbReference type="SUPFAM" id="SSF49493">
    <property type="entry name" value="HSP40/DnaJ peptide-binding domain"/>
    <property type="match status" value="1"/>
</dbReference>
<evidence type="ECO:0000259" key="10">
    <source>
        <dbReference type="PROSITE" id="PS50076"/>
    </source>
</evidence>
<dbReference type="GO" id="GO:0008270">
    <property type="term" value="F:zinc ion binding"/>
    <property type="evidence" value="ECO:0007669"/>
    <property type="project" value="UniProtKB-KW"/>
</dbReference>
<evidence type="ECO:0000256" key="3">
    <source>
        <dbReference type="ARBA" id="ARBA00022737"/>
    </source>
</evidence>
<dbReference type="GO" id="GO:0006457">
    <property type="term" value="P:protein folding"/>
    <property type="evidence" value="ECO:0007669"/>
    <property type="project" value="InterPro"/>
</dbReference>
<dbReference type="Proteomes" id="UP000516260">
    <property type="component" value="Chromosome 12"/>
</dbReference>
<keyword evidence="2" id="KW-0479">Metal-binding</keyword>
<gene>
    <name evidence="11" type="ORF">fugu_012131</name>
</gene>
<dbReference type="Pfam" id="PF00226">
    <property type="entry name" value="DnaJ"/>
    <property type="match status" value="1"/>
</dbReference>
<keyword evidence="6" id="KW-0143">Chaperone</keyword>
<keyword evidence="8" id="KW-0636">Prenylation</keyword>
<keyword evidence="5" id="KW-0862">Zinc</keyword>
<dbReference type="Gene3D" id="1.10.287.110">
    <property type="entry name" value="DnaJ domain"/>
    <property type="match status" value="1"/>
</dbReference>
<keyword evidence="1" id="KW-0488">Methylation</keyword>
<dbReference type="FunFam" id="2.60.260.20:FF:000003">
    <property type="entry name" value="DnaJ subfamily A member 2"/>
    <property type="match status" value="1"/>
</dbReference>
<evidence type="ECO:0000256" key="1">
    <source>
        <dbReference type="ARBA" id="ARBA00022481"/>
    </source>
</evidence>
<dbReference type="SMART" id="SM00271">
    <property type="entry name" value="DnaJ"/>
    <property type="match status" value="1"/>
</dbReference>
<dbReference type="SUPFAM" id="SSF46565">
    <property type="entry name" value="Chaperone J-domain"/>
    <property type="match status" value="1"/>
</dbReference>
<accession>A0A4Z2C9I2</accession>
<dbReference type="InterPro" id="IPR008971">
    <property type="entry name" value="HSP40/DnaJ_pept-bd"/>
</dbReference>
<keyword evidence="3" id="KW-0677">Repeat</keyword>
<dbReference type="Gene3D" id="2.60.260.20">
    <property type="entry name" value="Urease metallochaperone UreE, N-terminal domain"/>
    <property type="match status" value="1"/>
</dbReference>
<dbReference type="InterPro" id="IPR044713">
    <property type="entry name" value="DNJA1/2-like"/>
</dbReference>
<dbReference type="PROSITE" id="PS00636">
    <property type="entry name" value="DNAJ_1"/>
    <property type="match status" value="1"/>
</dbReference>
<evidence type="ECO:0000256" key="6">
    <source>
        <dbReference type="ARBA" id="ARBA00023186"/>
    </source>
</evidence>
<protein>
    <recommendedName>
        <fullName evidence="10">J domain-containing protein</fullName>
    </recommendedName>
</protein>
<comment type="caution">
    <text evidence="11">The sequence shown here is derived from an EMBL/GenBank/DDBJ whole genome shotgun (WGS) entry which is preliminary data.</text>
</comment>